<dbReference type="Pfam" id="PF10431">
    <property type="entry name" value="ClpB_D2-small"/>
    <property type="match status" value="1"/>
</dbReference>
<dbReference type="GO" id="GO:0005737">
    <property type="term" value="C:cytoplasm"/>
    <property type="evidence" value="ECO:0007669"/>
    <property type="project" value="TreeGrafter"/>
</dbReference>
<dbReference type="InterPro" id="IPR019489">
    <property type="entry name" value="Clp_ATPase_C"/>
</dbReference>
<dbReference type="SMART" id="SM01086">
    <property type="entry name" value="ClpB_D2-small"/>
    <property type="match status" value="1"/>
</dbReference>
<evidence type="ECO:0000256" key="6">
    <source>
        <dbReference type="ARBA" id="ARBA00026057"/>
    </source>
</evidence>
<keyword evidence="11" id="KW-1185">Reference proteome</keyword>
<dbReference type="InterPro" id="IPR027417">
    <property type="entry name" value="P-loop_NTPase"/>
</dbReference>
<dbReference type="PROSITE" id="PS51903">
    <property type="entry name" value="CLP_R"/>
    <property type="match status" value="1"/>
</dbReference>
<evidence type="ECO:0000259" key="9">
    <source>
        <dbReference type="PROSITE" id="PS51903"/>
    </source>
</evidence>
<dbReference type="SUPFAM" id="SSF81923">
    <property type="entry name" value="Double Clp-N motif"/>
    <property type="match status" value="1"/>
</dbReference>
<gene>
    <name evidence="10" type="ORF">FRC98_19895</name>
</gene>
<dbReference type="FunFam" id="3.40.50.300:FF:000025">
    <property type="entry name" value="ATP-dependent Clp protease subunit"/>
    <property type="match status" value="1"/>
</dbReference>
<dbReference type="FunFam" id="3.40.50.300:FF:000120">
    <property type="entry name" value="ATP-dependent chaperone ClpB"/>
    <property type="match status" value="1"/>
</dbReference>
<name>A0A5C6WYX9_9DELT</name>
<dbReference type="Gene3D" id="3.40.50.300">
    <property type="entry name" value="P-loop containing nucleotide triphosphate hydrolases"/>
    <property type="match status" value="3"/>
</dbReference>
<dbReference type="RefSeq" id="WP_146983294.1">
    <property type="nucleotide sequence ID" value="NZ_VOSM01000017.1"/>
</dbReference>
<dbReference type="CDD" id="cd00009">
    <property type="entry name" value="AAA"/>
    <property type="match status" value="1"/>
</dbReference>
<organism evidence="10 11">
    <name type="scientific">Lujinxingia vulgaris</name>
    <dbReference type="NCBI Taxonomy" id="2600176"/>
    <lineage>
        <taxon>Bacteria</taxon>
        <taxon>Deltaproteobacteria</taxon>
        <taxon>Bradymonadales</taxon>
        <taxon>Lujinxingiaceae</taxon>
        <taxon>Lujinxingia</taxon>
    </lineage>
</organism>
<keyword evidence="3" id="KW-0547">Nucleotide-binding</keyword>
<dbReference type="EMBL" id="VOSM01000017">
    <property type="protein sequence ID" value="TXD33959.1"/>
    <property type="molecule type" value="Genomic_DNA"/>
</dbReference>
<dbReference type="CDD" id="cd19499">
    <property type="entry name" value="RecA-like_ClpB_Hsp104-like"/>
    <property type="match status" value="1"/>
</dbReference>
<comment type="caution">
    <text evidence="10">The sequence shown here is derived from an EMBL/GenBank/DDBJ whole genome shotgun (WGS) entry which is preliminary data.</text>
</comment>
<comment type="similarity">
    <text evidence="1">Belongs to the ClpA/ClpB family.</text>
</comment>
<dbReference type="Gene3D" id="1.10.8.60">
    <property type="match status" value="1"/>
</dbReference>
<dbReference type="InterPro" id="IPR004176">
    <property type="entry name" value="Clp_R_N"/>
</dbReference>
<dbReference type="InterPro" id="IPR001270">
    <property type="entry name" value="ClpA/B"/>
</dbReference>
<evidence type="ECO:0000313" key="11">
    <source>
        <dbReference type="Proteomes" id="UP000321412"/>
    </source>
</evidence>
<dbReference type="InterPro" id="IPR041546">
    <property type="entry name" value="ClpA/ClpB_AAA_lid"/>
</dbReference>
<accession>A0A5C6WYX9</accession>
<evidence type="ECO:0000313" key="10">
    <source>
        <dbReference type="EMBL" id="TXD33959.1"/>
    </source>
</evidence>
<dbReference type="Pfam" id="PF07724">
    <property type="entry name" value="AAA_2"/>
    <property type="match status" value="1"/>
</dbReference>
<evidence type="ECO:0000256" key="7">
    <source>
        <dbReference type="PROSITE-ProRule" id="PRU01251"/>
    </source>
</evidence>
<dbReference type="InterPro" id="IPR003593">
    <property type="entry name" value="AAA+_ATPase"/>
</dbReference>
<dbReference type="InterPro" id="IPR036628">
    <property type="entry name" value="Clp_N_dom_sf"/>
</dbReference>
<evidence type="ECO:0000256" key="8">
    <source>
        <dbReference type="SAM" id="Coils"/>
    </source>
</evidence>
<dbReference type="Proteomes" id="UP000321412">
    <property type="component" value="Unassembled WGS sequence"/>
</dbReference>
<dbReference type="OrthoDB" id="9803641at2"/>
<keyword evidence="4" id="KW-0067">ATP-binding</keyword>
<dbReference type="Pfam" id="PF00004">
    <property type="entry name" value="AAA"/>
    <property type="match status" value="1"/>
</dbReference>
<dbReference type="GO" id="GO:0016887">
    <property type="term" value="F:ATP hydrolysis activity"/>
    <property type="evidence" value="ECO:0007669"/>
    <property type="project" value="InterPro"/>
</dbReference>
<evidence type="ECO:0000256" key="1">
    <source>
        <dbReference type="ARBA" id="ARBA00008675"/>
    </source>
</evidence>
<dbReference type="SMART" id="SM00382">
    <property type="entry name" value="AAA"/>
    <property type="match status" value="2"/>
</dbReference>
<dbReference type="SUPFAM" id="SSF52540">
    <property type="entry name" value="P-loop containing nucleoside triphosphate hydrolases"/>
    <property type="match status" value="2"/>
</dbReference>
<evidence type="ECO:0000256" key="4">
    <source>
        <dbReference type="ARBA" id="ARBA00022840"/>
    </source>
</evidence>
<keyword evidence="2 7" id="KW-0677">Repeat</keyword>
<proteinExistence type="inferred from homology"/>
<comment type="subunit">
    <text evidence="6">Homohexamer. The oligomerization is ATP-dependent.</text>
</comment>
<dbReference type="Pfam" id="PF17871">
    <property type="entry name" value="AAA_lid_9"/>
    <property type="match status" value="1"/>
</dbReference>
<keyword evidence="5" id="KW-0143">Chaperone</keyword>
<dbReference type="InterPro" id="IPR003959">
    <property type="entry name" value="ATPase_AAA_core"/>
</dbReference>
<evidence type="ECO:0000256" key="2">
    <source>
        <dbReference type="ARBA" id="ARBA00022737"/>
    </source>
</evidence>
<dbReference type="Gene3D" id="1.10.1780.10">
    <property type="entry name" value="Clp, N-terminal domain"/>
    <property type="match status" value="1"/>
</dbReference>
<dbReference type="GO" id="GO:0005524">
    <property type="term" value="F:ATP binding"/>
    <property type="evidence" value="ECO:0007669"/>
    <property type="project" value="UniProtKB-KW"/>
</dbReference>
<feature type="coiled-coil region" evidence="8">
    <location>
        <begin position="416"/>
        <end position="530"/>
    </location>
</feature>
<feature type="domain" description="Clp R" evidence="9">
    <location>
        <begin position="7"/>
        <end position="151"/>
    </location>
</feature>
<dbReference type="AlphaFoldDB" id="A0A5C6WYX9"/>
<dbReference type="GO" id="GO:0034605">
    <property type="term" value="P:cellular response to heat"/>
    <property type="evidence" value="ECO:0007669"/>
    <property type="project" value="TreeGrafter"/>
</dbReference>
<dbReference type="PANTHER" id="PTHR11638:SF18">
    <property type="entry name" value="HEAT SHOCK PROTEIN 104"/>
    <property type="match status" value="1"/>
</dbReference>
<dbReference type="PANTHER" id="PTHR11638">
    <property type="entry name" value="ATP-DEPENDENT CLP PROTEASE"/>
    <property type="match status" value="1"/>
</dbReference>
<protein>
    <submittedName>
        <fullName evidence="10">AAA family ATPase</fullName>
    </submittedName>
</protein>
<evidence type="ECO:0000256" key="3">
    <source>
        <dbReference type="ARBA" id="ARBA00022741"/>
    </source>
</evidence>
<dbReference type="FunFam" id="3.40.50.300:FF:000010">
    <property type="entry name" value="Chaperone clpB 1, putative"/>
    <property type="match status" value="1"/>
</dbReference>
<keyword evidence="8" id="KW-0175">Coiled coil</keyword>
<dbReference type="PRINTS" id="PR00300">
    <property type="entry name" value="CLPPROTEASEA"/>
</dbReference>
<dbReference type="InterPro" id="IPR050130">
    <property type="entry name" value="ClpA_ClpB"/>
</dbReference>
<reference evidence="10 11" key="1">
    <citation type="submission" date="2019-08" db="EMBL/GenBank/DDBJ databases">
        <title>Bradymonadales sp. TMQ4.</title>
        <authorList>
            <person name="Liang Q."/>
        </authorList>
    </citation>
    <scope>NUCLEOTIDE SEQUENCE [LARGE SCALE GENOMIC DNA]</scope>
    <source>
        <strain evidence="10 11">TMQ4</strain>
    </source>
</reference>
<sequence>MPQKFDLSRFTQKARKALERAQGLAKTLRHDHVEVEHTLLAMLEQDDSVATSLLENLGANPKALGRKLIDELELLPKTYRNQEQPFISKDLLAALQEGGELANTLGDQFTSSEHLLIAFARRTSSYAGKQLRDAGATAEKLEEAVRKARGGQKITSAEGPVSEILGKYAQDITGMAERGELDPVIGRDAEIRRVMQVLTRRTKNNPVLLGHPGVGKTSIVHALAQRLVAGDVPTGLAGKRLMRLDLGALVAGTSLRGQFEERIKTVVQEVVNSQGRIILFIDELHQLVGAGGKDSSMNASNMLKPALARGELSVIGTSTVEEYRQHVEADAALERRFQSIHVEEVSTDGCVSILRGIKQGFEIHHGVQIDDSALVAAAQMTARYVQDRYLPDKAIDAIDEAASRLRLEIDSKPTELDALERRMHALEMERQTIADATNPETVEERTELENRIESLREEAARLRVRWETEKVVLDEITTIKEELEATEKTSQEAQRAGELGRAAEIRYSVLPKLKQKLEAAQARMSELHKEERLLKDYVDANDIGEVIADWTGIPVSKMLESEREKLLNMPDRLRQRVVGQDSAIEIICSAIWRSRAGLQDRNRPIGNFMFVGPTGVGKTELAKALSEFLFDSEDAIVRIDMSEYMEQSKVNTLIGSARGYVGSEQGGVLTEAVRLKPYSVVLFDEAEKAHPDVFNLLLQLMDEGRLTDSQGRRVDFTNTLVILTSNVGSREIMDLSGKASGEEMTDAVQEILRDHFRPEFLNRLDAPIVFQALDKDAIRLIVDIQKRRLRKMMAEQRMTIEISDAAKDFLAEEGFEPEYGARPLKRAIGNFIQDPLAVEVLEGKFVAGDHVVVEVAEDGESLVFTRGDRDAD</sequence>
<dbReference type="Pfam" id="PF02861">
    <property type="entry name" value="Clp_N"/>
    <property type="match status" value="1"/>
</dbReference>
<evidence type="ECO:0000256" key="5">
    <source>
        <dbReference type="ARBA" id="ARBA00023186"/>
    </source>
</evidence>